<dbReference type="GeneID" id="117642941"/>
<dbReference type="InParanoid" id="A0A6P8ZKP6"/>
<accession>A0A6P8ZKP6</accession>
<keyword evidence="1" id="KW-0812">Transmembrane</keyword>
<dbReference type="Proteomes" id="UP000515158">
    <property type="component" value="Unplaced"/>
</dbReference>
<organism evidence="3">
    <name type="scientific">Thrips palmi</name>
    <name type="common">Melon thrips</name>
    <dbReference type="NCBI Taxonomy" id="161013"/>
    <lineage>
        <taxon>Eukaryota</taxon>
        <taxon>Metazoa</taxon>
        <taxon>Ecdysozoa</taxon>
        <taxon>Arthropoda</taxon>
        <taxon>Hexapoda</taxon>
        <taxon>Insecta</taxon>
        <taxon>Pterygota</taxon>
        <taxon>Neoptera</taxon>
        <taxon>Paraneoptera</taxon>
        <taxon>Thysanoptera</taxon>
        <taxon>Terebrantia</taxon>
        <taxon>Thripoidea</taxon>
        <taxon>Thripidae</taxon>
        <taxon>Thrips</taxon>
    </lineage>
</organism>
<evidence type="ECO:0000256" key="1">
    <source>
        <dbReference type="SAM" id="Phobius"/>
    </source>
</evidence>
<evidence type="ECO:0000313" key="2">
    <source>
        <dbReference type="Proteomes" id="UP000515158"/>
    </source>
</evidence>
<keyword evidence="1" id="KW-1133">Transmembrane helix</keyword>
<name>A0A6P8ZKP6_THRPL</name>
<reference evidence="3" key="1">
    <citation type="submission" date="2025-08" db="UniProtKB">
        <authorList>
            <consortium name="RefSeq"/>
        </authorList>
    </citation>
    <scope>IDENTIFICATION</scope>
    <source>
        <tissue evidence="3">Total insect</tissue>
    </source>
</reference>
<proteinExistence type="predicted"/>
<protein>
    <submittedName>
        <fullName evidence="3">Uncharacterized protein LOC117642941</fullName>
    </submittedName>
</protein>
<dbReference type="KEGG" id="tpal:117642941"/>
<keyword evidence="1" id="KW-0472">Membrane</keyword>
<dbReference type="Gene3D" id="1.10.287.70">
    <property type="match status" value="1"/>
</dbReference>
<dbReference type="OrthoDB" id="6430908at2759"/>
<sequence>MALFTLQAFVSSSPNQPERSAVRFLFGLWGYFGLVITTAYTGRMHSHMSADAFKSRLSNLRELAEAELPLFLSDVKHETFWLTASKWRNPYEDAVMTQASTFKSIEYKGLLPDHFDRLQRYAATEVATSRSIVGAHVALRRVWPHSQSKDLCRGHRCLPHI</sequence>
<feature type="transmembrane region" description="Helical" evidence="1">
    <location>
        <begin position="20"/>
        <end position="40"/>
    </location>
</feature>
<gene>
    <name evidence="3" type="primary">LOC117642941</name>
</gene>
<evidence type="ECO:0000313" key="3">
    <source>
        <dbReference type="RefSeq" id="XP_034237469.1"/>
    </source>
</evidence>
<dbReference type="RefSeq" id="XP_034237469.1">
    <property type="nucleotide sequence ID" value="XM_034381578.1"/>
</dbReference>
<dbReference type="AlphaFoldDB" id="A0A6P8ZKP6"/>
<keyword evidence="2" id="KW-1185">Reference proteome</keyword>